<dbReference type="InterPro" id="IPR051694">
    <property type="entry name" value="Immunoregulatory_rcpt-like"/>
</dbReference>
<accession>A0A225AM69</accession>
<dbReference type="STRING" id="1441469.A0A225AM69"/>
<dbReference type="PANTHER" id="PTHR15549">
    <property type="entry name" value="PAIRED IMMUNOGLOBULIN-LIKE TYPE 2 RECEPTOR"/>
    <property type="match status" value="1"/>
</dbReference>
<evidence type="ECO:0000256" key="3">
    <source>
        <dbReference type="ARBA" id="ARBA00022989"/>
    </source>
</evidence>
<organism evidence="8 9">
    <name type="scientific">Talaromyces atroroseus</name>
    <dbReference type="NCBI Taxonomy" id="1441469"/>
    <lineage>
        <taxon>Eukaryota</taxon>
        <taxon>Fungi</taxon>
        <taxon>Dikarya</taxon>
        <taxon>Ascomycota</taxon>
        <taxon>Pezizomycotina</taxon>
        <taxon>Eurotiomycetes</taxon>
        <taxon>Eurotiomycetidae</taxon>
        <taxon>Eurotiales</taxon>
        <taxon>Trichocomaceae</taxon>
        <taxon>Talaromyces</taxon>
        <taxon>Talaromyces sect. Trachyspermi</taxon>
    </lineage>
</organism>
<evidence type="ECO:0000313" key="8">
    <source>
        <dbReference type="EMBL" id="OKL61990.1"/>
    </source>
</evidence>
<evidence type="ECO:0000256" key="6">
    <source>
        <dbReference type="SAM" id="Phobius"/>
    </source>
</evidence>
<dbReference type="GO" id="GO:0071944">
    <property type="term" value="C:cell periphery"/>
    <property type="evidence" value="ECO:0007669"/>
    <property type="project" value="UniProtKB-ARBA"/>
</dbReference>
<evidence type="ECO:0008006" key="10">
    <source>
        <dbReference type="Google" id="ProtNLM"/>
    </source>
</evidence>
<keyword evidence="4 6" id="KW-0472">Membrane</keyword>
<dbReference type="AlphaFoldDB" id="A0A225AM69"/>
<evidence type="ECO:0000256" key="4">
    <source>
        <dbReference type="ARBA" id="ARBA00023136"/>
    </source>
</evidence>
<dbReference type="Proteomes" id="UP000214365">
    <property type="component" value="Unassembled WGS sequence"/>
</dbReference>
<keyword evidence="9" id="KW-1185">Reference proteome</keyword>
<name>A0A225AM69_TALAT</name>
<reference evidence="8 9" key="1">
    <citation type="submission" date="2015-06" db="EMBL/GenBank/DDBJ databases">
        <title>Talaromyces atroroseus IBT 11181 draft genome.</title>
        <authorList>
            <person name="Rasmussen K.B."/>
            <person name="Rasmussen S."/>
            <person name="Petersen B."/>
            <person name="Sicheritz-Ponten T."/>
            <person name="Mortensen U.H."/>
            <person name="Thrane U."/>
        </authorList>
    </citation>
    <scope>NUCLEOTIDE SEQUENCE [LARGE SCALE GENOMIC DNA]</scope>
    <source>
        <strain evidence="8 9">IBT 11181</strain>
    </source>
</reference>
<feature type="transmembrane region" description="Helical" evidence="6">
    <location>
        <begin position="184"/>
        <end position="206"/>
    </location>
</feature>
<proteinExistence type="predicted"/>
<evidence type="ECO:0000313" key="9">
    <source>
        <dbReference type="Proteomes" id="UP000214365"/>
    </source>
</evidence>
<comment type="caution">
    <text evidence="8">The sequence shown here is derived from an EMBL/GenBank/DDBJ whole genome shotgun (WGS) entry which is preliminary data.</text>
</comment>
<dbReference type="GeneID" id="31002303"/>
<keyword evidence="7" id="KW-0732">Signal</keyword>
<feature type="chain" id="PRO_5012285045" description="Mid2 domain-containing protein" evidence="7">
    <location>
        <begin position="19"/>
        <end position="279"/>
    </location>
</feature>
<evidence type="ECO:0000256" key="7">
    <source>
        <dbReference type="SAM" id="SignalP"/>
    </source>
</evidence>
<keyword evidence="3 6" id="KW-1133">Transmembrane helix</keyword>
<dbReference type="GO" id="GO:0016020">
    <property type="term" value="C:membrane"/>
    <property type="evidence" value="ECO:0007669"/>
    <property type="project" value="UniProtKB-SubCell"/>
</dbReference>
<dbReference type="RefSeq" id="XP_020122111.1">
    <property type="nucleotide sequence ID" value="XM_020264602.1"/>
</dbReference>
<dbReference type="OrthoDB" id="5511210at2759"/>
<evidence type="ECO:0000256" key="2">
    <source>
        <dbReference type="ARBA" id="ARBA00022692"/>
    </source>
</evidence>
<evidence type="ECO:0000256" key="5">
    <source>
        <dbReference type="SAM" id="MobiDB-lite"/>
    </source>
</evidence>
<comment type="subcellular location">
    <subcellularLocation>
        <location evidence="1">Membrane</location>
        <topology evidence="1">Single-pass membrane protein</topology>
    </subcellularLocation>
</comment>
<sequence length="279" mass="29958">MWLRLLLLAVAQTTTVRAEGFTFPTDQEDEFIVGDLVNVTWDVVTARFSLYESCETAVALESNSTNNYSYIWNATRANYRESGCVFKLEPLDADGVANPPNLTSVYFGVNKRYSTDPAPTYYNFGGSLTNSSSTSSASSSSTSSPTSVSISTSIPVATTATGTSTPTPSSSSTHTSALTTAQKVGLGVGIPLGILTLCSVGILFMWYRRRIQYQRTCQVQNDAMEEGKASFKPASYSHNRVASGTETLVSELSAQNYDVGSGGSRPISELMGTPRAEME</sequence>
<protein>
    <recommendedName>
        <fullName evidence="10">Mid2 domain-containing protein</fullName>
    </recommendedName>
</protein>
<dbReference type="EMBL" id="LFMY01000003">
    <property type="protein sequence ID" value="OKL61990.1"/>
    <property type="molecule type" value="Genomic_DNA"/>
</dbReference>
<evidence type="ECO:0000256" key="1">
    <source>
        <dbReference type="ARBA" id="ARBA00004167"/>
    </source>
</evidence>
<feature type="region of interest" description="Disordered" evidence="5">
    <location>
        <begin position="260"/>
        <end position="279"/>
    </location>
</feature>
<feature type="signal peptide" evidence="7">
    <location>
        <begin position="1"/>
        <end position="18"/>
    </location>
</feature>
<keyword evidence="2 6" id="KW-0812">Transmembrane</keyword>
<gene>
    <name evidence="8" type="ORF">UA08_02548</name>
</gene>